<evidence type="ECO:0000313" key="2">
    <source>
        <dbReference type="EMBL" id="KAK6303523.1"/>
    </source>
</evidence>
<dbReference type="Proteomes" id="UP001356427">
    <property type="component" value="Unassembled WGS sequence"/>
</dbReference>
<gene>
    <name evidence="2" type="ORF">J4Q44_G00259770</name>
</gene>
<dbReference type="EMBL" id="JAGTTL010000024">
    <property type="protein sequence ID" value="KAK6303523.1"/>
    <property type="molecule type" value="Genomic_DNA"/>
</dbReference>
<reference evidence="2 3" key="1">
    <citation type="submission" date="2021-04" db="EMBL/GenBank/DDBJ databases">
        <authorList>
            <person name="De Guttry C."/>
            <person name="Zahm M."/>
            <person name="Klopp C."/>
            <person name="Cabau C."/>
            <person name="Louis A."/>
            <person name="Berthelot C."/>
            <person name="Parey E."/>
            <person name="Roest Crollius H."/>
            <person name="Montfort J."/>
            <person name="Robinson-Rechavi M."/>
            <person name="Bucao C."/>
            <person name="Bouchez O."/>
            <person name="Gislard M."/>
            <person name="Lluch J."/>
            <person name="Milhes M."/>
            <person name="Lampietro C."/>
            <person name="Lopez Roques C."/>
            <person name="Donnadieu C."/>
            <person name="Braasch I."/>
            <person name="Desvignes T."/>
            <person name="Postlethwait J."/>
            <person name="Bobe J."/>
            <person name="Wedekind C."/>
            <person name="Guiguen Y."/>
        </authorList>
    </citation>
    <scope>NUCLEOTIDE SEQUENCE [LARGE SCALE GENOMIC DNA]</scope>
    <source>
        <strain evidence="2">Cs_M1</strain>
        <tissue evidence="2">Blood</tissue>
    </source>
</reference>
<dbReference type="InterPro" id="IPR039729">
    <property type="entry name" value="DFF40"/>
</dbReference>
<dbReference type="GO" id="GO:0016787">
    <property type="term" value="F:hydrolase activity"/>
    <property type="evidence" value="ECO:0007669"/>
    <property type="project" value="InterPro"/>
</dbReference>
<dbReference type="Gene3D" id="6.10.140.170">
    <property type="match status" value="1"/>
</dbReference>
<feature type="domain" description="DNA fragmentation factor 40 C-terminal" evidence="1">
    <location>
        <begin position="42"/>
        <end position="113"/>
    </location>
</feature>
<dbReference type="AlphaFoldDB" id="A0AAN8L3R4"/>
<sequence length="121" mass="14164">MKFPDNAELVLLAKNERWSGFVSDIERLLDTDREADKLIELTTGLLSDNRSPTTHRLLGDTLLHLNDSSETEKREDDQDWFQGIDDRFKTKSAYIKYNCEMRIRGYMKEVKLQCLQSIHTP</sequence>
<dbReference type="PANTHER" id="PTHR13067:SF2">
    <property type="entry name" value="CASPASE-ACTIVATED DNASE"/>
    <property type="match status" value="1"/>
</dbReference>
<comment type="caution">
    <text evidence="2">The sequence shown here is derived from an EMBL/GenBank/DDBJ whole genome shotgun (WGS) entry which is preliminary data.</text>
</comment>
<dbReference type="InterPro" id="IPR044925">
    <property type="entry name" value="His-Me_finger_sf"/>
</dbReference>
<evidence type="ECO:0000259" key="1">
    <source>
        <dbReference type="Pfam" id="PF09230"/>
    </source>
</evidence>
<evidence type="ECO:0000313" key="3">
    <source>
        <dbReference type="Proteomes" id="UP001356427"/>
    </source>
</evidence>
<name>A0AAN8L3R4_9TELE</name>
<dbReference type="GO" id="GO:0006309">
    <property type="term" value="P:apoptotic DNA fragmentation"/>
    <property type="evidence" value="ECO:0007669"/>
    <property type="project" value="InterPro"/>
</dbReference>
<dbReference type="GO" id="GO:0004520">
    <property type="term" value="F:DNA endonuclease activity"/>
    <property type="evidence" value="ECO:0007669"/>
    <property type="project" value="InterPro"/>
</dbReference>
<keyword evidence="3" id="KW-1185">Reference proteome</keyword>
<dbReference type="Pfam" id="PF09230">
    <property type="entry name" value="DFF40"/>
    <property type="match status" value="1"/>
</dbReference>
<accession>A0AAN8L3R4</accession>
<dbReference type="GO" id="GO:0005737">
    <property type="term" value="C:cytoplasm"/>
    <property type="evidence" value="ECO:0007669"/>
    <property type="project" value="InterPro"/>
</dbReference>
<organism evidence="2 3">
    <name type="scientific">Coregonus suidteri</name>
    <dbReference type="NCBI Taxonomy" id="861788"/>
    <lineage>
        <taxon>Eukaryota</taxon>
        <taxon>Metazoa</taxon>
        <taxon>Chordata</taxon>
        <taxon>Craniata</taxon>
        <taxon>Vertebrata</taxon>
        <taxon>Euteleostomi</taxon>
        <taxon>Actinopterygii</taxon>
        <taxon>Neopterygii</taxon>
        <taxon>Teleostei</taxon>
        <taxon>Protacanthopterygii</taxon>
        <taxon>Salmoniformes</taxon>
        <taxon>Salmonidae</taxon>
        <taxon>Coregoninae</taxon>
        <taxon>Coregonus</taxon>
    </lineage>
</organism>
<protein>
    <recommendedName>
        <fullName evidence="1">DNA fragmentation factor 40 C-terminal domain-containing protein</fullName>
    </recommendedName>
</protein>
<dbReference type="PANTHER" id="PTHR13067">
    <property type="entry name" value="CASPASE-ACTIVATED DNASE"/>
    <property type="match status" value="1"/>
</dbReference>
<dbReference type="GO" id="GO:0005634">
    <property type="term" value="C:nucleus"/>
    <property type="evidence" value="ECO:0007669"/>
    <property type="project" value="InterPro"/>
</dbReference>
<dbReference type="InterPro" id="IPR015311">
    <property type="entry name" value="DFF40_C"/>
</dbReference>
<proteinExistence type="predicted"/>
<dbReference type="SUPFAM" id="SSF54060">
    <property type="entry name" value="His-Me finger endonucleases"/>
    <property type="match status" value="1"/>
</dbReference>